<organism evidence="2 3">
    <name type="scientific">Pseudopithomyces chartarum</name>
    <dbReference type="NCBI Taxonomy" id="1892770"/>
    <lineage>
        <taxon>Eukaryota</taxon>
        <taxon>Fungi</taxon>
        <taxon>Dikarya</taxon>
        <taxon>Ascomycota</taxon>
        <taxon>Pezizomycotina</taxon>
        <taxon>Dothideomycetes</taxon>
        <taxon>Pleosporomycetidae</taxon>
        <taxon>Pleosporales</taxon>
        <taxon>Massarineae</taxon>
        <taxon>Didymosphaeriaceae</taxon>
        <taxon>Pseudopithomyces</taxon>
    </lineage>
</organism>
<name>A0AAN6LPJ0_9PLEO</name>
<feature type="coiled-coil region" evidence="1">
    <location>
        <begin position="12"/>
        <end position="46"/>
    </location>
</feature>
<evidence type="ECO:0000256" key="1">
    <source>
        <dbReference type="SAM" id="Coils"/>
    </source>
</evidence>
<protein>
    <submittedName>
        <fullName evidence="2">Uncharacterized protein</fullName>
    </submittedName>
</protein>
<evidence type="ECO:0000313" key="2">
    <source>
        <dbReference type="EMBL" id="KAK3201449.1"/>
    </source>
</evidence>
<reference evidence="2 3" key="1">
    <citation type="submission" date="2021-02" db="EMBL/GenBank/DDBJ databases">
        <title>Genome assembly of Pseudopithomyces chartarum.</title>
        <authorList>
            <person name="Jauregui R."/>
            <person name="Singh J."/>
            <person name="Voisey C."/>
        </authorList>
    </citation>
    <scope>NUCLEOTIDE SEQUENCE [LARGE SCALE GENOMIC DNA]</scope>
    <source>
        <strain evidence="2 3">AGR01</strain>
    </source>
</reference>
<proteinExistence type="predicted"/>
<keyword evidence="3" id="KW-1185">Reference proteome</keyword>
<sequence>METKLDASMAELRLLSEQSAQKTKQIQDLRHERRDLDEQFEKQLLEHAQADCKQLTGMMHKKLPQELKELVYRYLYLEEAPIPIGSYHFSTYVPKPLRSGHQNPQTQSAPFIVVPDGSIRQDHSIERDDNVIYPDSWLLDPAYLGLTVAQDASKFYYQSNTFSVCTLDNATSDFLFRDPINNFTGSHRPQDAQPLGFKPIDHVRNIQIRVKYEHLTAYFSFYSELRNGEKDLMLEIFNTMHKFVGGIDSAAAAQLSVELLLMTDYKPIENELKRKRLHLNLLEAVRLPVYKLKHDLGVDLTVTHYDEYYLLFPRDVTNNFQLSQNQWSYEKAAFQKNGTNYSPSRFFISPGAETAAMEGFSFEHVMPLAKSRWGFDDAIRIACEPVTEGRYWPISEPLDEFPNVL</sequence>
<dbReference type="Proteomes" id="UP001280581">
    <property type="component" value="Unassembled WGS sequence"/>
</dbReference>
<evidence type="ECO:0000313" key="3">
    <source>
        <dbReference type="Proteomes" id="UP001280581"/>
    </source>
</evidence>
<accession>A0AAN6LPJ0</accession>
<dbReference type="AlphaFoldDB" id="A0AAN6LPJ0"/>
<gene>
    <name evidence="2" type="ORF">GRF29_185g974332</name>
</gene>
<keyword evidence="1" id="KW-0175">Coiled coil</keyword>
<dbReference type="EMBL" id="WVTA01000016">
    <property type="protein sequence ID" value="KAK3201449.1"/>
    <property type="molecule type" value="Genomic_DNA"/>
</dbReference>
<comment type="caution">
    <text evidence="2">The sequence shown here is derived from an EMBL/GenBank/DDBJ whole genome shotgun (WGS) entry which is preliminary data.</text>
</comment>